<keyword evidence="3" id="KW-1185">Reference proteome</keyword>
<name>A0ABS5DZQ5_9BURK</name>
<comment type="caution">
    <text evidence="2">The sequence shown here is derived from an EMBL/GenBank/DDBJ whole genome shotgun (WGS) entry which is preliminary data.</text>
</comment>
<evidence type="ECO:0000313" key="2">
    <source>
        <dbReference type="EMBL" id="MBQ0936624.1"/>
    </source>
</evidence>
<feature type="chain" id="PRO_5046425521" description="Penicillin-binding C-terminal domain-containing protein" evidence="1">
    <location>
        <begin position="23"/>
        <end position="154"/>
    </location>
</feature>
<reference evidence="2 3" key="1">
    <citation type="submission" date="2021-04" db="EMBL/GenBank/DDBJ databases">
        <title>The genome sequence of type strain Ideonella paludis KCTC 32238.</title>
        <authorList>
            <person name="Liu Y."/>
        </authorList>
    </citation>
    <scope>NUCLEOTIDE SEQUENCE [LARGE SCALE GENOMIC DNA]</scope>
    <source>
        <strain evidence="2 3">KCTC 32238</strain>
    </source>
</reference>
<dbReference type="EMBL" id="JAGQDG010000005">
    <property type="protein sequence ID" value="MBQ0936624.1"/>
    <property type="molecule type" value="Genomic_DNA"/>
</dbReference>
<proteinExistence type="predicted"/>
<evidence type="ECO:0000256" key="1">
    <source>
        <dbReference type="SAM" id="SignalP"/>
    </source>
</evidence>
<sequence length="154" mass="16611">MTLMRRRLLQCSAALACPNVFAQGHSAPWLITPDEARQLAADLDAPLFATRAAGAPVIEVLRPTVSETALPSPVPIELAFKPAAGARIAPESFRVFYGAFKLDLTQRLLASVKVQPDGLRVEQAAIPSGQHRLVLQVSDDQGRTGTRELRFSVA</sequence>
<gene>
    <name evidence="2" type="ORF">KAK11_14900</name>
</gene>
<dbReference type="RefSeq" id="WP_210809986.1">
    <property type="nucleotide sequence ID" value="NZ_JAGQDG010000005.1"/>
</dbReference>
<feature type="signal peptide" evidence="1">
    <location>
        <begin position="1"/>
        <end position="22"/>
    </location>
</feature>
<evidence type="ECO:0008006" key="4">
    <source>
        <dbReference type="Google" id="ProtNLM"/>
    </source>
</evidence>
<evidence type="ECO:0000313" key="3">
    <source>
        <dbReference type="Proteomes" id="UP000672097"/>
    </source>
</evidence>
<protein>
    <recommendedName>
        <fullName evidence="4">Penicillin-binding C-terminal domain-containing protein</fullName>
    </recommendedName>
</protein>
<dbReference type="Proteomes" id="UP000672097">
    <property type="component" value="Unassembled WGS sequence"/>
</dbReference>
<organism evidence="2 3">
    <name type="scientific">Ideonella paludis</name>
    <dbReference type="NCBI Taxonomy" id="1233411"/>
    <lineage>
        <taxon>Bacteria</taxon>
        <taxon>Pseudomonadati</taxon>
        <taxon>Pseudomonadota</taxon>
        <taxon>Betaproteobacteria</taxon>
        <taxon>Burkholderiales</taxon>
        <taxon>Sphaerotilaceae</taxon>
        <taxon>Ideonella</taxon>
    </lineage>
</organism>
<keyword evidence="1" id="KW-0732">Signal</keyword>
<accession>A0ABS5DZQ5</accession>